<feature type="transmembrane region" description="Helical" evidence="9">
    <location>
        <begin position="248"/>
        <end position="279"/>
    </location>
</feature>
<feature type="compositionally biased region" description="Basic and acidic residues" evidence="8">
    <location>
        <begin position="845"/>
        <end position="860"/>
    </location>
</feature>
<evidence type="ECO:0000256" key="5">
    <source>
        <dbReference type="ARBA" id="ARBA00022989"/>
    </source>
</evidence>
<feature type="region of interest" description="Disordered" evidence="8">
    <location>
        <begin position="725"/>
        <end position="757"/>
    </location>
</feature>
<evidence type="ECO:0000313" key="11">
    <source>
        <dbReference type="Proteomes" id="UP000708148"/>
    </source>
</evidence>
<feature type="region of interest" description="Disordered" evidence="8">
    <location>
        <begin position="16"/>
        <end position="54"/>
    </location>
</feature>
<feature type="region of interest" description="Disordered" evidence="8">
    <location>
        <begin position="339"/>
        <end position="405"/>
    </location>
</feature>
<dbReference type="PANTHER" id="PTHR31942:SF52">
    <property type="entry name" value="MLO-LIKE PROTEIN 1"/>
    <property type="match status" value="1"/>
</dbReference>
<comment type="caution">
    <text evidence="10">The sequence shown here is derived from an EMBL/GenBank/DDBJ whole genome shotgun (WGS) entry which is preliminary data.</text>
</comment>
<feature type="transmembrane region" description="Helical" evidence="9">
    <location>
        <begin position="570"/>
        <end position="591"/>
    </location>
</feature>
<organism evidence="10 11">
    <name type="scientific">Ostreobium quekettii</name>
    <dbReference type="NCBI Taxonomy" id="121088"/>
    <lineage>
        <taxon>Eukaryota</taxon>
        <taxon>Viridiplantae</taxon>
        <taxon>Chlorophyta</taxon>
        <taxon>core chlorophytes</taxon>
        <taxon>Ulvophyceae</taxon>
        <taxon>TCBD clade</taxon>
        <taxon>Bryopsidales</taxon>
        <taxon>Ostreobineae</taxon>
        <taxon>Ostreobiaceae</taxon>
        <taxon>Ostreobium</taxon>
    </lineage>
</organism>
<evidence type="ECO:0008006" key="12">
    <source>
        <dbReference type="Google" id="ProtNLM"/>
    </source>
</evidence>
<reference evidence="10" key="1">
    <citation type="submission" date="2020-12" db="EMBL/GenBank/DDBJ databases">
        <authorList>
            <person name="Iha C."/>
        </authorList>
    </citation>
    <scope>NUCLEOTIDE SEQUENCE</scope>
</reference>
<dbReference type="AlphaFoldDB" id="A0A8S1JEW2"/>
<dbReference type="Proteomes" id="UP000708148">
    <property type="component" value="Unassembled WGS sequence"/>
</dbReference>
<evidence type="ECO:0000256" key="9">
    <source>
        <dbReference type="SAM" id="Phobius"/>
    </source>
</evidence>
<accession>A0A8S1JEW2</accession>
<keyword evidence="4" id="KW-0611">Plant defense</keyword>
<feature type="region of interest" description="Disordered" evidence="8">
    <location>
        <begin position="937"/>
        <end position="997"/>
    </location>
</feature>
<feature type="compositionally biased region" description="Low complexity" evidence="8">
    <location>
        <begin position="808"/>
        <end position="818"/>
    </location>
</feature>
<dbReference type="GO" id="GO:0006952">
    <property type="term" value="P:defense response"/>
    <property type="evidence" value="ECO:0007669"/>
    <property type="project" value="UniProtKB-KW"/>
</dbReference>
<keyword evidence="11" id="KW-1185">Reference proteome</keyword>
<evidence type="ECO:0000256" key="8">
    <source>
        <dbReference type="SAM" id="MobiDB-lite"/>
    </source>
</evidence>
<feature type="compositionally biased region" description="Basic and acidic residues" evidence="8">
    <location>
        <begin position="821"/>
        <end position="830"/>
    </location>
</feature>
<dbReference type="EMBL" id="CAJHUC010002798">
    <property type="protein sequence ID" value="CAD7704387.1"/>
    <property type="molecule type" value="Genomic_DNA"/>
</dbReference>
<keyword evidence="6 9" id="KW-0472">Membrane</keyword>
<feature type="compositionally biased region" description="Polar residues" evidence="8">
    <location>
        <begin position="736"/>
        <end position="753"/>
    </location>
</feature>
<evidence type="ECO:0000256" key="4">
    <source>
        <dbReference type="ARBA" id="ARBA00022821"/>
    </source>
</evidence>
<dbReference type="Pfam" id="PF03094">
    <property type="entry name" value="Mlo"/>
    <property type="match status" value="2"/>
</dbReference>
<sequence>MQDYLVEICVDGTHAKGAKKKLSSDKKKVEGNKAGSREAGHAEDGHLDDHQNDAMDDVLHAEIAGADTRDSSVPSPTPPDDVAVATDAALLSDDLGNRRLLGGVMRTLLASAGGDGPCPLGQESFWSIRAIHETHIFIFVLAVVHIIYAGVSMGLCAWKVNQWKRWEARAHTGLRKIDYTRLLDESSACLHWGRSFFAQFHQHIDESVYLGLRRLFIERMQLDNSFDFHKFLVNSMEEEFSKVVSLDWVMWAVAAIWIWMPPFVVYVMVIVAVAMTFLIGTKLESIALMLGNEAYTMYADKAPPGHHKHQNPIMRNLQKISMGISHTFHSHRHLHLEGHHCDHDTVPGHSRGQVHGPSQRDSAFHPEYCHSHKSSPMGEGYKECPSDGRQSRESMVSKNDSLTMSLPGSDQEISYAASTSSGAVHSDAALLWRQSNGNGGHYSDQLNQVPVDPTRPSEGAKHQRLGSGLYYAIATPRCTRRHQPGSEASDAPSLCCCIGCFGEKATDESHSTFADEYMIPDSIVLFPFKRPRLMLHVFQHTYFLNSLLMAILLFNLWQEVEPHLILTSNWISLSLVIVGIAVMFFTSILLLPVYGLTMVTGSHCPSKVIKRAKKHHIKPHLVHTLERMSIATKSMNLSKTSMGLGRTSMGTKMAAAAAADTDKNGSVIGTGAAHIPTHWSEMSAVATEAAHELPEEVIHEPQEEDDEHHGHSALGMLVGAMLKTKKQEAQGDSLERTSSGGHHTSVEMTSSAGHPSLLRKSRTLLSRVSIPLIDLPDIKEVASPKTGDEDSEGSQHCSAPSLGRRSRSLLSRLSMSSKKSVKSEDGHEVADAGEGAVPKKRRPRVTFEDPKPEPEAKEDSGDSSEGETALRRTKSVNPKLLGVSEVPSLGRISVGAPNMAHRPPSLKRASMPFLEVVEKKQQAYLEKSRANADHLMHETPEDFSPKPNGLDVAAQGHACSSGSGEGENAEKSTSPRPTLGHVTELLKIGEHQKQEKE</sequence>
<protein>
    <recommendedName>
        <fullName evidence="12">MLO-like protein</fullName>
    </recommendedName>
</protein>
<name>A0A8S1JEW2_9CHLO</name>
<feature type="compositionally biased region" description="Polar residues" evidence="8">
    <location>
        <begin position="393"/>
        <end position="405"/>
    </location>
</feature>
<proteinExistence type="inferred from homology"/>
<comment type="subcellular location">
    <subcellularLocation>
        <location evidence="1">Membrane</location>
        <topology evidence="1">Multi-pass membrane protein</topology>
    </subcellularLocation>
</comment>
<feature type="compositionally biased region" description="Basic and acidic residues" evidence="8">
    <location>
        <begin position="725"/>
        <end position="735"/>
    </location>
</feature>
<dbReference type="PANTHER" id="PTHR31942">
    <property type="entry name" value="MLO-LIKE PROTEIN 1"/>
    <property type="match status" value="1"/>
</dbReference>
<keyword evidence="3 9" id="KW-0812">Transmembrane</keyword>
<feature type="compositionally biased region" description="Basic and acidic residues" evidence="8">
    <location>
        <begin position="987"/>
        <end position="997"/>
    </location>
</feature>
<comment type="similarity">
    <text evidence="2">Belongs to the MLO family.</text>
</comment>
<evidence type="ECO:0000256" key="2">
    <source>
        <dbReference type="ARBA" id="ARBA00006574"/>
    </source>
</evidence>
<evidence type="ECO:0000313" key="10">
    <source>
        <dbReference type="EMBL" id="CAD7704387.1"/>
    </source>
</evidence>
<dbReference type="InterPro" id="IPR004326">
    <property type="entry name" value="Mlo"/>
</dbReference>
<dbReference type="OrthoDB" id="547565at2759"/>
<evidence type="ECO:0000256" key="1">
    <source>
        <dbReference type="ARBA" id="ARBA00004141"/>
    </source>
</evidence>
<keyword evidence="7" id="KW-0568">Pathogenesis-related protein</keyword>
<evidence type="ECO:0000256" key="6">
    <source>
        <dbReference type="ARBA" id="ARBA00023136"/>
    </source>
</evidence>
<evidence type="ECO:0000256" key="7">
    <source>
        <dbReference type="ARBA" id="ARBA00023265"/>
    </source>
</evidence>
<feature type="region of interest" description="Disordered" evidence="8">
    <location>
        <begin position="781"/>
        <end position="913"/>
    </location>
</feature>
<feature type="transmembrane region" description="Helical" evidence="9">
    <location>
        <begin position="136"/>
        <end position="160"/>
    </location>
</feature>
<keyword evidence="5 9" id="KW-1133">Transmembrane helix</keyword>
<feature type="compositionally biased region" description="Basic and acidic residues" evidence="8">
    <location>
        <begin position="380"/>
        <end position="392"/>
    </location>
</feature>
<dbReference type="GO" id="GO:0016020">
    <property type="term" value="C:membrane"/>
    <property type="evidence" value="ECO:0007669"/>
    <property type="project" value="UniProtKB-SubCell"/>
</dbReference>
<gene>
    <name evidence="10" type="ORF">OSTQU699_LOCUS9742</name>
</gene>
<evidence type="ECO:0000256" key="3">
    <source>
        <dbReference type="ARBA" id="ARBA00022692"/>
    </source>
</evidence>
<feature type="transmembrane region" description="Helical" evidence="9">
    <location>
        <begin position="537"/>
        <end position="558"/>
    </location>
</feature>
<feature type="compositionally biased region" description="Basic and acidic residues" evidence="8">
    <location>
        <begin position="22"/>
        <end position="54"/>
    </location>
</feature>